<dbReference type="SUPFAM" id="SSF51735">
    <property type="entry name" value="NAD(P)-binding Rossmann-fold domains"/>
    <property type="match status" value="1"/>
</dbReference>
<evidence type="ECO:0000256" key="3">
    <source>
        <dbReference type="ARBA" id="ARBA00022723"/>
    </source>
</evidence>
<organism evidence="8 9">
    <name type="scientific">Fusarium sarcochroum</name>
    <dbReference type="NCBI Taxonomy" id="1208366"/>
    <lineage>
        <taxon>Eukaryota</taxon>
        <taxon>Fungi</taxon>
        <taxon>Dikarya</taxon>
        <taxon>Ascomycota</taxon>
        <taxon>Pezizomycotina</taxon>
        <taxon>Sordariomycetes</taxon>
        <taxon>Hypocreomycetidae</taxon>
        <taxon>Hypocreales</taxon>
        <taxon>Nectriaceae</taxon>
        <taxon>Fusarium</taxon>
        <taxon>Fusarium lateritium species complex</taxon>
    </lineage>
</organism>
<comment type="cofactor">
    <cofactor evidence="1 6">
        <name>Zn(2+)</name>
        <dbReference type="ChEBI" id="CHEBI:29105"/>
    </cofactor>
</comment>
<feature type="domain" description="Enoyl reductase (ER)" evidence="7">
    <location>
        <begin position="19"/>
        <end position="340"/>
    </location>
</feature>
<comment type="similarity">
    <text evidence="2 6">Belongs to the zinc-containing alcohol dehydrogenase family.</text>
</comment>
<dbReference type="FunFam" id="3.40.50.720:FF:000022">
    <property type="entry name" value="Cinnamyl alcohol dehydrogenase"/>
    <property type="match status" value="1"/>
</dbReference>
<dbReference type="InterPro" id="IPR047109">
    <property type="entry name" value="CAD-like"/>
</dbReference>
<dbReference type="InterPro" id="IPR020843">
    <property type="entry name" value="ER"/>
</dbReference>
<dbReference type="PROSITE" id="PS00065">
    <property type="entry name" value="D_2_HYDROXYACID_DH_1"/>
    <property type="match status" value="1"/>
</dbReference>
<dbReference type="GO" id="GO:0004022">
    <property type="term" value="F:alcohol dehydrogenase (NAD+) activity"/>
    <property type="evidence" value="ECO:0007669"/>
    <property type="project" value="TreeGrafter"/>
</dbReference>
<sequence>MPSQSLIGSEYTIYRSGDGNGGFSASVVKVPELGPHDILIRVTHSGVCHTDMTFCQMGAPIALGHEGVGVVEAVGSLVTQFKIGDRAGGGFHRDACGHCKYCLSGRDIYCYDRVIFGEGDFDNGTFGTYYVGKETFLHKIPDSLASEHAAPLQCAGATVYAALKATVTANKRVGILGIGGLGHLAIQYADKMGAEVIIYSTSASKGAEARQLGAKEFHLIDAMFDEIAAPIDVLVVCGTKYPDWDRVMVKEFLARDGIIVPLAAPVHGPLSLPAQAMFFQGYHVFSSLVGSRDVHNEMLEFSGRHGIKPMVQIFKHEGVSTIQNVFELVEQNKMRYRAVLEMPIKSVE</sequence>
<comment type="caution">
    <text evidence="8">The sequence shown here is derived from an EMBL/GenBank/DDBJ whole genome shotgun (WGS) entry which is preliminary data.</text>
</comment>
<reference evidence="8" key="2">
    <citation type="submission" date="2020-05" db="EMBL/GenBank/DDBJ databases">
        <authorList>
            <person name="Kim H.-S."/>
            <person name="Proctor R.H."/>
            <person name="Brown D.W."/>
        </authorList>
    </citation>
    <scope>NUCLEOTIDE SEQUENCE</scope>
    <source>
        <strain evidence="8">NRRL 20472</strain>
    </source>
</reference>
<name>A0A8H4XEW5_9HYPO</name>
<dbReference type="SMART" id="SM00829">
    <property type="entry name" value="PKS_ER"/>
    <property type="match status" value="1"/>
</dbReference>
<evidence type="ECO:0000256" key="1">
    <source>
        <dbReference type="ARBA" id="ARBA00001947"/>
    </source>
</evidence>
<keyword evidence="9" id="KW-1185">Reference proteome</keyword>
<proteinExistence type="inferred from homology"/>
<evidence type="ECO:0000313" key="9">
    <source>
        <dbReference type="Proteomes" id="UP000622797"/>
    </source>
</evidence>
<dbReference type="Gene3D" id="3.90.180.10">
    <property type="entry name" value="Medium-chain alcohol dehydrogenases, catalytic domain"/>
    <property type="match status" value="1"/>
</dbReference>
<dbReference type="InterPro" id="IPR013154">
    <property type="entry name" value="ADH-like_N"/>
</dbReference>
<dbReference type="InterPro" id="IPR011032">
    <property type="entry name" value="GroES-like_sf"/>
</dbReference>
<dbReference type="Proteomes" id="UP000622797">
    <property type="component" value="Unassembled WGS sequence"/>
</dbReference>
<keyword evidence="4 6" id="KW-0862">Zinc</keyword>
<dbReference type="Pfam" id="PF08240">
    <property type="entry name" value="ADH_N"/>
    <property type="match status" value="1"/>
</dbReference>
<dbReference type="InterPro" id="IPR036291">
    <property type="entry name" value="NAD(P)-bd_dom_sf"/>
</dbReference>
<evidence type="ECO:0000256" key="5">
    <source>
        <dbReference type="ARBA" id="ARBA00023002"/>
    </source>
</evidence>
<evidence type="ECO:0000256" key="2">
    <source>
        <dbReference type="ARBA" id="ARBA00008072"/>
    </source>
</evidence>
<dbReference type="InterPro" id="IPR013149">
    <property type="entry name" value="ADH-like_C"/>
</dbReference>
<dbReference type="GO" id="GO:0005737">
    <property type="term" value="C:cytoplasm"/>
    <property type="evidence" value="ECO:0007669"/>
    <property type="project" value="TreeGrafter"/>
</dbReference>
<evidence type="ECO:0000313" key="8">
    <source>
        <dbReference type="EMBL" id="KAF4972573.1"/>
    </source>
</evidence>
<accession>A0A8H4XEW5</accession>
<dbReference type="InterPro" id="IPR002328">
    <property type="entry name" value="ADH_Zn_CS"/>
</dbReference>
<dbReference type="PANTHER" id="PTHR42940:SF8">
    <property type="entry name" value="VACUOLAR PROTEIN SORTING-ASSOCIATED PROTEIN 11"/>
    <property type="match status" value="1"/>
</dbReference>
<dbReference type="EMBL" id="JABEXW010000052">
    <property type="protein sequence ID" value="KAF4972573.1"/>
    <property type="molecule type" value="Genomic_DNA"/>
</dbReference>
<dbReference type="AlphaFoldDB" id="A0A8H4XEW5"/>
<dbReference type="OrthoDB" id="1879366at2759"/>
<gene>
    <name evidence="8" type="ORF">FSARC_846</name>
</gene>
<protein>
    <recommendedName>
        <fullName evidence="7">Enoyl reductase (ER) domain-containing protein</fullName>
    </recommendedName>
</protein>
<dbReference type="CDD" id="cd05283">
    <property type="entry name" value="CAD1"/>
    <property type="match status" value="1"/>
</dbReference>
<dbReference type="InterPro" id="IPR029752">
    <property type="entry name" value="D-isomer_DH_CS1"/>
</dbReference>
<keyword evidence="3 6" id="KW-0479">Metal-binding</keyword>
<reference evidence="8" key="1">
    <citation type="journal article" date="2020" name="BMC Genomics">
        <title>Correction to: Identification and distribution of gene clusters required for synthesis of sphingolipid metabolism inhibitors in diverse species of the filamentous fungus Fusarium.</title>
        <authorList>
            <person name="Kim H.S."/>
            <person name="Lohmar J.M."/>
            <person name="Busman M."/>
            <person name="Brown D.W."/>
            <person name="Naumann T.A."/>
            <person name="Divon H.H."/>
            <person name="Lysoe E."/>
            <person name="Uhlig S."/>
            <person name="Proctor R.H."/>
        </authorList>
    </citation>
    <scope>NUCLEOTIDE SEQUENCE</scope>
    <source>
        <strain evidence="8">NRRL 20472</strain>
    </source>
</reference>
<dbReference type="SUPFAM" id="SSF50129">
    <property type="entry name" value="GroES-like"/>
    <property type="match status" value="1"/>
</dbReference>
<dbReference type="Gene3D" id="3.40.50.720">
    <property type="entry name" value="NAD(P)-binding Rossmann-like Domain"/>
    <property type="match status" value="1"/>
</dbReference>
<keyword evidence="5" id="KW-0560">Oxidoreductase</keyword>
<dbReference type="PROSITE" id="PS00059">
    <property type="entry name" value="ADH_ZINC"/>
    <property type="match status" value="1"/>
</dbReference>
<dbReference type="PANTHER" id="PTHR42940">
    <property type="entry name" value="ALCOHOL DEHYDROGENASE 1-RELATED"/>
    <property type="match status" value="1"/>
</dbReference>
<evidence type="ECO:0000256" key="4">
    <source>
        <dbReference type="ARBA" id="ARBA00022833"/>
    </source>
</evidence>
<evidence type="ECO:0000256" key="6">
    <source>
        <dbReference type="RuleBase" id="RU361277"/>
    </source>
</evidence>
<evidence type="ECO:0000259" key="7">
    <source>
        <dbReference type="SMART" id="SM00829"/>
    </source>
</evidence>
<dbReference type="GO" id="GO:0008270">
    <property type="term" value="F:zinc ion binding"/>
    <property type="evidence" value="ECO:0007669"/>
    <property type="project" value="InterPro"/>
</dbReference>
<dbReference type="Pfam" id="PF00107">
    <property type="entry name" value="ADH_zinc_N"/>
    <property type="match status" value="1"/>
</dbReference>